<proteinExistence type="predicted"/>
<name>Q2KY61_BORA1</name>
<dbReference type="EMBL" id="AM167904">
    <property type="protein sequence ID" value="CAJ49972.1"/>
    <property type="molecule type" value="Genomic_DNA"/>
</dbReference>
<keyword evidence="2" id="KW-1185">Reference proteome</keyword>
<evidence type="ECO:0000313" key="1">
    <source>
        <dbReference type="EMBL" id="CAJ49972.1"/>
    </source>
</evidence>
<evidence type="ECO:0000313" key="2">
    <source>
        <dbReference type="Proteomes" id="UP000001977"/>
    </source>
</evidence>
<dbReference type="AlphaFoldDB" id="Q2KY61"/>
<accession>Q2KY61</accession>
<dbReference type="RefSeq" id="WP_012418023.1">
    <property type="nucleotide sequence ID" value="NC_010645.1"/>
</dbReference>
<dbReference type="Proteomes" id="UP000001977">
    <property type="component" value="Chromosome"/>
</dbReference>
<reference evidence="1 2" key="1">
    <citation type="journal article" date="2006" name="J. Bacteriol.">
        <title>Comparison of the genome sequence of the poultry pathogen Bordetella avium with those of B. bronchiseptica, B. pertussis, and B. parapertussis reveals extensive diversity in surface structures associated with host interaction.</title>
        <authorList>
            <person name="Sebaihia M."/>
            <person name="Preston A."/>
            <person name="Maskell D.J."/>
            <person name="Kuzmiak H."/>
            <person name="Connell T.D."/>
            <person name="King N.D."/>
            <person name="Orndorff P.E."/>
            <person name="Miyamoto D.M."/>
            <person name="Thomson N.R."/>
            <person name="Harris D."/>
            <person name="Goble A."/>
            <person name="Lord A."/>
            <person name="Murphy L."/>
            <person name="Quail M.A."/>
            <person name="Rutter S."/>
            <person name="Squares R."/>
            <person name="Squares S."/>
            <person name="Woodward J."/>
            <person name="Parkhill J."/>
            <person name="Temple L.M."/>
        </authorList>
    </citation>
    <scope>NUCLEOTIDE SEQUENCE [LARGE SCALE GENOMIC DNA]</scope>
    <source>
        <strain evidence="1 2">197N</strain>
    </source>
</reference>
<dbReference type="HOGENOM" id="CLU_646666_0_0_4"/>
<dbReference type="OrthoDB" id="8675971at2"/>
<dbReference type="eggNOG" id="ENOG50349BV">
    <property type="taxonomic scope" value="Bacteria"/>
</dbReference>
<dbReference type="STRING" id="360910.BAV2362"/>
<sequence length="365" mass="39537">MADTILKAAKGGGRWVYGMAWFAVVGSHAPRMARLRARQMGASHYLLGGEQALTVGCSRLRGRGVFHSAAQQVASHFAPASFAAILALDDSHWLVAVQEGAVLSGGDQLFARYADAEAALDRLGPDFTGNSEDAEQALQALPGKATRLHALPPRPSGWLVLAVLTAGLGLWLWPTAQAPAPLAQTEKPAELCLADVLASLQKIPMRQAGWLLAEAQCQAGLRSWSCHARYQPETSSALSSAFRTDGPWTLALSGMDDIALSWQAPGQCEVSLSGQPPDLRWMQAMQPWRGAFDEIHMGPWMPKDEVQARALRLSGPLRSYSLPPWRRLPAYWRRVQLHVDLSRPPSARSSGLTLLVEGDLHAVIP</sequence>
<organism evidence="1 2">
    <name type="scientific">Bordetella avium (strain 197N)</name>
    <dbReference type="NCBI Taxonomy" id="360910"/>
    <lineage>
        <taxon>Bacteria</taxon>
        <taxon>Pseudomonadati</taxon>
        <taxon>Pseudomonadota</taxon>
        <taxon>Betaproteobacteria</taxon>
        <taxon>Burkholderiales</taxon>
        <taxon>Alcaligenaceae</taxon>
        <taxon>Bordetella</taxon>
    </lineage>
</organism>
<gene>
    <name evidence="1" type="ordered locus">BAV2362</name>
</gene>
<protein>
    <submittedName>
        <fullName evidence="1">Type IV pilus assembly protein</fullName>
    </submittedName>
</protein>
<dbReference type="KEGG" id="bav:BAV2362"/>